<dbReference type="GO" id="GO:0042802">
    <property type="term" value="F:identical protein binding"/>
    <property type="evidence" value="ECO:0007669"/>
    <property type="project" value="UniProtKB-ARBA"/>
</dbReference>
<dbReference type="InterPro" id="IPR011006">
    <property type="entry name" value="CheY-like_superfamily"/>
</dbReference>
<organism evidence="12 13">
    <name type="scientific">Aquitalea magnusonii</name>
    <dbReference type="NCBI Taxonomy" id="332411"/>
    <lineage>
        <taxon>Bacteria</taxon>
        <taxon>Pseudomonadati</taxon>
        <taxon>Pseudomonadota</taxon>
        <taxon>Betaproteobacteria</taxon>
        <taxon>Neisseriales</taxon>
        <taxon>Chromobacteriaceae</taxon>
        <taxon>Aquitalea</taxon>
    </lineage>
</organism>
<evidence type="ECO:0000256" key="9">
    <source>
        <dbReference type="PROSITE-ProRule" id="PRU01091"/>
    </source>
</evidence>
<evidence type="ECO:0000256" key="3">
    <source>
        <dbReference type="ARBA" id="ARBA00022553"/>
    </source>
</evidence>
<evidence type="ECO:0000313" key="13">
    <source>
        <dbReference type="Proteomes" id="UP000248395"/>
    </source>
</evidence>
<dbReference type="SMART" id="SM00862">
    <property type="entry name" value="Trans_reg_C"/>
    <property type="match status" value="1"/>
</dbReference>
<name>A0A318JQ93_9NEIS</name>
<dbReference type="InterPro" id="IPR001867">
    <property type="entry name" value="OmpR/PhoB-type_DNA-bd"/>
</dbReference>
<accession>A0A318JQ93</accession>
<dbReference type="PANTHER" id="PTHR48111:SF50">
    <property type="entry name" value="KDP OPERON TRANSCRIPTIONAL REGULATORY PROTEIN KDPE"/>
    <property type="match status" value="1"/>
</dbReference>
<evidence type="ECO:0000256" key="7">
    <source>
        <dbReference type="ARBA" id="ARBA00023163"/>
    </source>
</evidence>
<comment type="subcellular location">
    <subcellularLocation>
        <location evidence="1">Cytoplasm</location>
    </subcellularLocation>
</comment>
<dbReference type="Gene3D" id="3.40.50.2300">
    <property type="match status" value="1"/>
</dbReference>
<feature type="domain" description="OmpR/PhoB-type" evidence="11">
    <location>
        <begin position="131"/>
        <end position="230"/>
    </location>
</feature>
<dbReference type="InterPro" id="IPR036388">
    <property type="entry name" value="WH-like_DNA-bd_sf"/>
</dbReference>
<dbReference type="RefSeq" id="WP_059285173.1">
    <property type="nucleotide sequence ID" value="NZ_LNQU01000017.1"/>
</dbReference>
<evidence type="ECO:0000256" key="8">
    <source>
        <dbReference type="PROSITE-ProRule" id="PRU00169"/>
    </source>
</evidence>
<evidence type="ECO:0000256" key="5">
    <source>
        <dbReference type="ARBA" id="ARBA00023015"/>
    </source>
</evidence>
<evidence type="ECO:0000259" key="10">
    <source>
        <dbReference type="PROSITE" id="PS50110"/>
    </source>
</evidence>
<evidence type="ECO:0000259" key="11">
    <source>
        <dbReference type="PROSITE" id="PS51755"/>
    </source>
</evidence>
<dbReference type="Gene3D" id="6.10.250.690">
    <property type="match status" value="1"/>
</dbReference>
<feature type="DNA-binding region" description="OmpR/PhoB-type" evidence="9">
    <location>
        <begin position="131"/>
        <end position="230"/>
    </location>
</feature>
<dbReference type="GO" id="GO:0000987">
    <property type="term" value="F:cis-regulatory region sequence-specific DNA binding"/>
    <property type="evidence" value="ECO:0007669"/>
    <property type="project" value="UniProtKB-ARBA"/>
</dbReference>
<dbReference type="SMART" id="SM00448">
    <property type="entry name" value="REC"/>
    <property type="match status" value="1"/>
</dbReference>
<gene>
    <name evidence="12" type="ORF">DFR38_102236</name>
</gene>
<dbReference type="OrthoDB" id="9802426at2"/>
<dbReference type="InterPro" id="IPR039420">
    <property type="entry name" value="WalR-like"/>
</dbReference>
<dbReference type="GO" id="GO:0000156">
    <property type="term" value="F:phosphorelay response regulator activity"/>
    <property type="evidence" value="ECO:0007669"/>
    <property type="project" value="TreeGrafter"/>
</dbReference>
<evidence type="ECO:0000256" key="1">
    <source>
        <dbReference type="ARBA" id="ARBA00004496"/>
    </source>
</evidence>
<dbReference type="PANTHER" id="PTHR48111">
    <property type="entry name" value="REGULATOR OF RPOS"/>
    <property type="match status" value="1"/>
</dbReference>
<keyword evidence="3 8" id="KW-0597">Phosphoprotein</keyword>
<keyword evidence="4" id="KW-0902">Two-component regulatory system</keyword>
<dbReference type="AlphaFoldDB" id="A0A318JQ93"/>
<reference evidence="12 13" key="1">
    <citation type="submission" date="2018-05" db="EMBL/GenBank/DDBJ databases">
        <title>Genomic Encyclopedia of Type Strains, Phase IV (KMG-IV): sequencing the most valuable type-strain genomes for metagenomic binning, comparative biology and taxonomic classification.</title>
        <authorList>
            <person name="Goeker M."/>
        </authorList>
    </citation>
    <scope>NUCLEOTIDE SEQUENCE [LARGE SCALE GENOMIC DNA]</scope>
    <source>
        <strain evidence="12 13">DSM 25134</strain>
    </source>
</reference>
<dbReference type="PROSITE" id="PS50110">
    <property type="entry name" value="RESPONSE_REGULATORY"/>
    <property type="match status" value="1"/>
</dbReference>
<dbReference type="GO" id="GO:0005829">
    <property type="term" value="C:cytosol"/>
    <property type="evidence" value="ECO:0007669"/>
    <property type="project" value="TreeGrafter"/>
</dbReference>
<keyword evidence="13" id="KW-1185">Reference proteome</keyword>
<keyword evidence="2" id="KW-0963">Cytoplasm</keyword>
<dbReference type="Pfam" id="PF00072">
    <property type="entry name" value="Response_reg"/>
    <property type="match status" value="1"/>
</dbReference>
<sequence>MSDNPIKLVVVEDEKPIRRFLASALDGDNWVVHQAENGKQGLIEVATRKPDMVILDLGLPDMNGIDVIRQLREWTDLPILVLSARTQEAEKVQALDAGADDYLTKPFGVAECMARIRVLLRRRGNGSAAPAQTFAFGEIKVDLVARTVYKGEAMVHLTPIEYRLLTTLIRNAGKVITHRELLLAVWGPSFSEHNQYLRVYMGHLRQKLEDNPAMPQHILTETGVGYRLLES</sequence>
<comment type="caution">
    <text evidence="12">The sequence shown here is derived from an EMBL/GenBank/DDBJ whole genome shotgun (WGS) entry which is preliminary data.</text>
</comment>
<feature type="modified residue" description="4-aspartylphosphate" evidence="8">
    <location>
        <position position="56"/>
    </location>
</feature>
<dbReference type="GO" id="GO:0045893">
    <property type="term" value="P:positive regulation of DNA-templated transcription"/>
    <property type="evidence" value="ECO:0007669"/>
    <property type="project" value="UniProtKB-ARBA"/>
</dbReference>
<evidence type="ECO:0000256" key="2">
    <source>
        <dbReference type="ARBA" id="ARBA00022490"/>
    </source>
</evidence>
<dbReference type="FunFam" id="3.40.50.2300:FF:000021">
    <property type="entry name" value="Two-component system response regulator KdpE"/>
    <property type="match status" value="1"/>
</dbReference>
<dbReference type="PROSITE" id="PS51755">
    <property type="entry name" value="OMPR_PHOB"/>
    <property type="match status" value="1"/>
</dbReference>
<evidence type="ECO:0000313" key="12">
    <source>
        <dbReference type="EMBL" id="PXX50579.1"/>
    </source>
</evidence>
<dbReference type="Gene3D" id="1.10.10.10">
    <property type="entry name" value="Winged helix-like DNA-binding domain superfamily/Winged helix DNA-binding domain"/>
    <property type="match status" value="1"/>
</dbReference>
<protein>
    <submittedName>
        <fullName evidence="12">Two-component system KDP operon response regulator KdpE</fullName>
    </submittedName>
</protein>
<dbReference type="FunFam" id="1.10.10.10:FF:000210">
    <property type="entry name" value="Winged-helix transcriptional response regulator KdpE"/>
    <property type="match status" value="1"/>
</dbReference>
<dbReference type="InterPro" id="IPR001789">
    <property type="entry name" value="Sig_transdc_resp-reg_receiver"/>
</dbReference>
<dbReference type="EMBL" id="QJKC01000002">
    <property type="protein sequence ID" value="PXX50579.1"/>
    <property type="molecule type" value="Genomic_DNA"/>
</dbReference>
<dbReference type="Proteomes" id="UP000248395">
    <property type="component" value="Unassembled WGS sequence"/>
</dbReference>
<evidence type="ECO:0000256" key="4">
    <source>
        <dbReference type="ARBA" id="ARBA00023012"/>
    </source>
</evidence>
<dbReference type="GO" id="GO:0032993">
    <property type="term" value="C:protein-DNA complex"/>
    <property type="evidence" value="ECO:0007669"/>
    <property type="project" value="TreeGrafter"/>
</dbReference>
<dbReference type="SUPFAM" id="SSF52172">
    <property type="entry name" value="CheY-like"/>
    <property type="match status" value="1"/>
</dbReference>
<keyword evidence="7" id="KW-0804">Transcription</keyword>
<evidence type="ECO:0000256" key="6">
    <source>
        <dbReference type="ARBA" id="ARBA00023125"/>
    </source>
</evidence>
<dbReference type="CDD" id="cd17620">
    <property type="entry name" value="REC_OmpR_KdpE-like"/>
    <property type="match status" value="1"/>
</dbReference>
<feature type="domain" description="Response regulatory" evidence="10">
    <location>
        <begin position="7"/>
        <end position="120"/>
    </location>
</feature>
<proteinExistence type="predicted"/>
<dbReference type="Pfam" id="PF00486">
    <property type="entry name" value="Trans_reg_C"/>
    <property type="match status" value="1"/>
</dbReference>
<keyword evidence="5" id="KW-0805">Transcription regulation</keyword>
<dbReference type="CDD" id="cd00383">
    <property type="entry name" value="trans_reg_C"/>
    <property type="match status" value="1"/>
</dbReference>
<keyword evidence="6 9" id="KW-0238">DNA-binding</keyword>